<gene>
    <name evidence="2" type="ORF">CCMP2556_LOCUS43884</name>
</gene>
<feature type="region of interest" description="Disordered" evidence="1">
    <location>
        <begin position="117"/>
        <end position="140"/>
    </location>
</feature>
<organism evidence="2 3">
    <name type="scientific">Durusdinium trenchii</name>
    <dbReference type="NCBI Taxonomy" id="1381693"/>
    <lineage>
        <taxon>Eukaryota</taxon>
        <taxon>Sar</taxon>
        <taxon>Alveolata</taxon>
        <taxon>Dinophyceae</taxon>
        <taxon>Suessiales</taxon>
        <taxon>Symbiodiniaceae</taxon>
        <taxon>Durusdinium</taxon>
    </lineage>
</organism>
<name>A0ABP0QTD6_9DINO</name>
<evidence type="ECO:0000313" key="2">
    <source>
        <dbReference type="EMBL" id="CAK9091544.1"/>
    </source>
</evidence>
<comment type="caution">
    <text evidence="2">The sequence shown here is derived from an EMBL/GenBank/DDBJ whole genome shotgun (WGS) entry which is preliminary data.</text>
</comment>
<keyword evidence="3" id="KW-1185">Reference proteome</keyword>
<feature type="compositionally biased region" description="Low complexity" evidence="1">
    <location>
        <begin position="1"/>
        <end position="17"/>
    </location>
</feature>
<feature type="region of interest" description="Disordered" evidence="1">
    <location>
        <begin position="1"/>
        <end position="23"/>
    </location>
</feature>
<protein>
    <submittedName>
        <fullName evidence="2">Uncharacterized protein</fullName>
    </submittedName>
</protein>
<dbReference type="Proteomes" id="UP001642484">
    <property type="component" value="Unassembled WGS sequence"/>
</dbReference>
<dbReference type="EMBL" id="CAXAMN010024984">
    <property type="protein sequence ID" value="CAK9091544.1"/>
    <property type="molecule type" value="Genomic_DNA"/>
</dbReference>
<accession>A0ABP0QTD6</accession>
<evidence type="ECO:0000313" key="3">
    <source>
        <dbReference type="Proteomes" id="UP001642484"/>
    </source>
</evidence>
<evidence type="ECO:0000256" key="1">
    <source>
        <dbReference type="SAM" id="MobiDB-lite"/>
    </source>
</evidence>
<sequence>MPATATAATASASASGGDPEEGTEPLLELTHVLNMVAPRPSQKLQTLQAPSVAAELLVSSALRMHWPADKRRLAPKDAASTCREAASVLQEAISQLTSAAQIFETGGPPVREIVKGRTETKRRRTYAGPPPGAPGAVSPPVSTCSVLSSSIVRASSTAYRGSPPIVRTGGGLRV</sequence>
<reference evidence="2 3" key="1">
    <citation type="submission" date="2024-02" db="EMBL/GenBank/DDBJ databases">
        <authorList>
            <person name="Chen Y."/>
            <person name="Shah S."/>
            <person name="Dougan E. K."/>
            <person name="Thang M."/>
            <person name="Chan C."/>
        </authorList>
    </citation>
    <scope>NUCLEOTIDE SEQUENCE [LARGE SCALE GENOMIC DNA]</scope>
</reference>
<proteinExistence type="predicted"/>